<sequence>MRKLKWVLLFVLLLGIGVYTQYPKLTIISGYTAKNMTSSVFVAGRSAESVVASDHASGLISLATEQVDPESESASSSVFGMQKRRAVYRKGLGAVLLPKDTEIPETYRTPERRQTPSPLPYPIGHGQPADTLFPEVDYEQLERGVDQAFANPDQQKTRTLAILYKNRLLTERYAEGFGPETPILGWSMTKSILATLYGILEHQGRLDLLDRPEITQWKADARKEITYNDLLRMQSGLSWEEDYTRISDVTRMLFLSEDMTVPQIEKELVGPIGKTWYYSSGTSNLLSGLLRKHLKDDQAYLNFPYRELIDRIGMYTMVLETDLAGNFVGSSYGWASTRDWARFGLLYLNRGKWGQDQIFDPSWIDYVTRPTDNSEEDYGAHFWLNAGGKYPEAPSDMYMANGFEGQHVFIIPSKDLVIVRTGLAEDPDFDLNAFFREVLAAFP</sequence>
<dbReference type="Pfam" id="PF00144">
    <property type="entry name" value="Beta-lactamase"/>
    <property type="match status" value="1"/>
</dbReference>
<feature type="domain" description="Beta-lactamase-related" evidence="1">
    <location>
        <begin position="160"/>
        <end position="419"/>
    </location>
</feature>
<proteinExistence type="predicted"/>
<name>A0ABT7WFQ9_9FLAO</name>
<protein>
    <submittedName>
        <fullName evidence="2">Serine hydrolase</fullName>
        <ecNumber evidence="2">3.-.-.-</ecNumber>
    </submittedName>
</protein>
<organism evidence="2 3">
    <name type="scientific">Robiginitalea aurantiaca</name>
    <dbReference type="NCBI Taxonomy" id="3056915"/>
    <lineage>
        <taxon>Bacteria</taxon>
        <taxon>Pseudomonadati</taxon>
        <taxon>Bacteroidota</taxon>
        <taxon>Flavobacteriia</taxon>
        <taxon>Flavobacteriales</taxon>
        <taxon>Flavobacteriaceae</taxon>
        <taxon>Robiginitalea</taxon>
    </lineage>
</organism>
<dbReference type="InterPro" id="IPR012338">
    <property type="entry name" value="Beta-lactam/transpept-like"/>
</dbReference>
<keyword evidence="3" id="KW-1185">Reference proteome</keyword>
<dbReference type="GO" id="GO:0016787">
    <property type="term" value="F:hydrolase activity"/>
    <property type="evidence" value="ECO:0007669"/>
    <property type="project" value="UniProtKB-KW"/>
</dbReference>
<dbReference type="PANTHER" id="PTHR43283">
    <property type="entry name" value="BETA-LACTAMASE-RELATED"/>
    <property type="match status" value="1"/>
</dbReference>
<reference evidence="2" key="1">
    <citation type="submission" date="2023-06" db="EMBL/GenBank/DDBJ databases">
        <title>Robiginitalea aurantiacus sp. nov. and Algoriphagus sediminis sp. nov., isolated from coastal sediment.</title>
        <authorList>
            <person name="Zhou Z.Y."/>
            <person name="An J."/>
            <person name="Jia Y.W."/>
            <person name="Du Z.J."/>
        </authorList>
    </citation>
    <scope>NUCLEOTIDE SEQUENCE</scope>
    <source>
        <strain evidence="2">M39</strain>
    </source>
</reference>
<dbReference type="InterPro" id="IPR001466">
    <property type="entry name" value="Beta-lactam-related"/>
</dbReference>
<evidence type="ECO:0000313" key="2">
    <source>
        <dbReference type="EMBL" id="MDM9631756.1"/>
    </source>
</evidence>
<comment type="caution">
    <text evidence="2">The sequence shown here is derived from an EMBL/GenBank/DDBJ whole genome shotgun (WGS) entry which is preliminary data.</text>
</comment>
<dbReference type="Gene3D" id="3.40.710.10">
    <property type="entry name" value="DD-peptidase/beta-lactamase superfamily"/>
    <property type="match status" value="1"/>
</dbReference>
<dbReference type="SUPFAM" id="SSF56601">
    <property type="entry name" value="beta-lactamase/transpeptidase-like"/>
    <property type="match status" value="1"/>
</dbReference>
<dbReference type="EMBL" id="JAUDUY010000004">
    <property type="protein sequence ID" value="MDM9631756.1"/>
    <property type="molecule type" value="Genomic_DNA"/>
</dbReference>
<keyword evidence="2" id="KW-0378">Hydrolase</keyword>
<dbReference type="InterPro" id="IPR050789">
    <property type="entry name" value="Diverse_Enzym_Activities"/>
</dbReference>
<dbReference type="EC" id="3.-.-.-" evidence="2"/>
<accession>A0ABT7WFQ9</accession>
<dbReference type="Proteomes" id="UP001174839">
    <property type="component" value="Unassembled WGS sequence"/>
</dbReference>
<evidence type="ECO:0000313" key="3">
    <source>
        <dbReference type="Proteomes" id="UP001174839"/>
    </source>
</evidence>
<dbReference type="RefSeq" id="WP_289725120.1">
    <property type="nucleotide sequence ID" value="NZ_JAUDUY010000004.1"/>
</dbReference>
<gene>
    <name evidence="2" type="ORF">QU605_09755</name>
</gene>
<evidence type="ECO:0000259" key="1">
    <source>
        <dbReference type="Pfam" id="PF00144"/>
    </source>
</evidence>
<dbReference type="PANTHER" id="PTHR43283:SF7">
    <property type="entry name" value="BETA-LACTAMASE-RELATED DOMAIN-CONTAINING PROTEIN"/>
    <property type="match status" value="1"/>
</dbReference>